<keyword evidence="4 5" id="KW-0472">Membrane</keyword>
<dbReference type="InterPro" id="IPR051533">
    <property type="entry name" value="WaaL-like"/>
</dbReference>
<dbReference type="GO" id="GO:0016020">
    <property type="term" value="C:membrane"/>
    <property type="evidence" value="ECO:0007669"/>
    <property type="project" value="UniProtKB-SubCell"/>
</dbReference>
<dbReference type="GO" id="GO:0016874">
    <property type="term" value="F:ligase activity"/>
    <property type="evidence" value="ECO:0007669"/>
    <property type="project" value="UniProtKB-KW"/>
</dbReference>
<sequence length="332" mass="34404">MAGVAPVWRPLSLTPEETLDALFGVVPFAAVLMAAACLSPHQRQRLWVGTAILAFASVALGALQLASGGLRLYGDRGGAAVGFFANRNHWAVWLAASLPILAFVMSRSSSRDGRMAPLAVAILLATFVALLAGVAISGSRAGAVLLAPAVMGSVFLLWRQGGRGAGARRFLLPAAAAAAGLIFAILGTWVAASRFAGAGEDLRFDLWANAFSLALAHLPFGAGGGSFSAVYMGQETADVLTAGFVNQAHNDWVEIFVEYGVAAILPMVLAAIVVVRGARRDSNAPFIILALALLLAASIVDYPLRTPALQALTGLLLAGLASTGQAHRRRRA</sequence>
<dbReference type="AlphaFoldDB" id="A0A7W7IQ51"/>
<feature type="transmembrane region" description="Helical" evidence="5">
    <location>
        <begin position="170"/>
        <end position="192"/>
    </location>
</feature>
<evidence type="ECO:0000256" key="5">
    <source>
        <dbReference type="SAM" id="Phobius"/>
    </source>
</evidence>
<feature type="transmembrane region" description="Helical" evidence="5">
    <location>
        <begin position="90"/>
        <end position="106"/>
    </location>
</feature>
<evidence type="ECO:0000313" key="7">
    <source>
        <dbReference type="EMBL" id="MBB4798238.1"/>
    </source>
</evidence>
<gene>
    <name evidence="7" type="ORF">HNP32_001982</name>
</gene>
<keyword evidence="8" id="KW-1185">Reference proteome</keyword>
<dbReference type="Proteomes" id="UP000539957">
    <property type="component" value="Unassembled WGS sequence"/>
</dbReference>
<dbReference type="RefSeq" id="WP_184269562.1">
    <property type="nucleotide sequence ID" value="NZ_JACHKY010000003.1"/>
</dbReference>
<keyword evidence="3 5" id="KW-1133">Transmembrane helix</keyword>
<keyword evidence="2 5" id="KW-0812">Transmembrane</keyword>
<organism evidence="7 8">
    <name type="scientific">Brevundimonas bullata</name>
    <dbReference type="NCBI Taxonomy" id="13160"/>
    <lineage>
        <taxon>Bacteria</taxon>
        <taxon>Pseudomonadati</taxon>
        <taxon>Pseudomonadota</taxon>
        <taxon>Alphaproteobacteria</taxon>
        <taxon>Caulobacterales</taxon>
        <taxon>Caulobacteraceae</taxon>
        <taxon>Brevundimonas</taxon>
    </lineage>
</organism>
<dbReference type="PANTHER" id="PTHR37422">
    <property type="entry name" value="TEICHURONIC ACID BIOSYNTHESIS PROTEIN TUAE"/>
    <property type="match status" value="1"/>
</dbReference>
<feature type="transmembrane region" description="Helical" evidence="5">
    <location>
        <begin position="118"/>
        <end position="136"/>
    </location>
</feature>
<proteinExistence type="predicted"/>
<reference evidence="7 8" key="1">
    <citation type="submission" date="2020-08" db="EMBL/GenBank/DDBJ databases">
        <title>Functional genomics of gut bacteria from endangered species of beetles.</title>
        <authorList>
            <person name="Carlos-Shanley C."/>
        </authorList>
    </citation>
    <scope>NUCLEOTIDE SEQUENCE [LARGE SCALE GENOMIC DNA]</scope>
    <source>
        <strain evidence="7 8">S00123</strain>
    </source>
</reference>
<feature type="transmembrane region" description="Helical" evidence="5">
    <location>
        <begin position="46"/>
        <end position="70"/>
    </location>
</feature>
<dbReference type="InterPro" id="IPR007016">
    <property type="entry name" value="O-antigen_ligase-rel_domated"/>
</dbReference>
<feature type="transmembrane region" description="Helical" evidence="5">
    <location>
        <begin position="308"/>
        <end position="326"/>
    </location>
</feature>
<evidence type="ECO:0000256" key="3">
    <source>
        <dbReference type="ARBA" id="ARBA00022989"/>
    </source>
</evidence>
<evidence type="ECO:0000259" key="6">
    <source>
        <dbReference type="Pfam" id="PF04932"/>
    </source>
</evidence>
<evidence type="ECO:0000313" key="8">
    <source>
        <dbReference type="Proteomes" id="UP000539957"/>
    </source>
</evidence>
<feature type="transmembrane region" description="Helical" evidence="5">
    <location>
        <begin position="256"/>
        <end position="275"/>
    </location>
</feature>
<keyword evidence="7" id="KW-0436">Ligase</keyword>
<evidence type="ECO:0000256" key="1">
    <source>
        <dbReference type="ARBA" id="ARBA00004141"/>
    </source>
</evidence>
<dbReference type="EMBL" id="JACHKY010000003">
    <property type="protein sequence ID" value="MBB4798238.1"/>
    <property type="molecule type" value="Genomic_DNA"/>
</dbReference>
<evidence type="ECO:0000256" key="4">
    <source>
        <dbReference type="ARBA" id="ARBA00023136"/>
    </source>
</evidence>
<protein>
    <submittedName>
        <fullName evidence="7">O-antigen ligase</fullName>
    </submittedName>
</protein>
<dbReference type="PANTHER" id="PTHR37422:SF13">
    <property type="entry name" value="LIPOPOLYSACCHARIDE BIOSYNTHESIS PROTEIN PA4999-RELATED"/>
    <property type="match status" value="1"/>
</dbReference>
<name>A0A7W7IQ51_9CAUL</name>
<comment type="caution">
    <text evidence="7">The sequence shown here is derived from an EMBL/GenBank/DDBJ whole genome shotgun (WGS) entry which is preliminary data.</text>
</comment>
<accession>A0A7W7IQ51</accession>
<comment type="subcellular location">
    <subcellularLocation>
        <location evidence="1">Membrane</location>
        <topology evidence="1">Multi-pass membrane protein</topology>
    </subcellularLocation>
</comment>
<feature type="domain" description="O-antigen ligase-related" evidence="6">
    <location>
        <begin position="126"/>
        <end position="265"/>
    </location>
</feature>
<feature type="transmembrane region" description="Helical" evidence="5">
    <location>
        <begin position="284"/>
        <end position="302"/>
    </location>
</feature>
<evidence type="ECO:0000256" key="2">
    <source>
        <dbReference type="ARBA" id="ARBA00022692"/>
    </source>
</evidence>
<dbReference type="Pfam" id="PF04932">
    <property type="entry name" value="Wzy_C"/>
    <property type="match status" value="1"/>
</dbReference>
<feature type="transmembrane region" description="Helical" evidence="5">
    <location>
        <begin position="21"/>
        <end position="39"/>
    </location>
</feature>
<feature type="transmembrane region" description="Helical" evidence="5">
    <location>
        <begin position="142"/>
        <end position="158"/>
    </location>
</feature>